<keyword evidence="3" id="KW-1185">Reference proteome</keyword>
<proteinExistence type="predicted"/>
<feature type="region of interest" description="Disordered" evidence="1">
    <location>
        <begin position="50"/>
        <end position="98"/>
    </location>
</feature>
<reference evidence="2 3" key="1">
    <citation type="submission" date="2023-01" db="EMBL/GenBank/DDBJ databases">
        <title>Analysis of 21 Apiospora genomes using comparative genomics revels a genus with tremendous synthesis potential of carbohydrate active enzymes and secondary metabolites.</title>
        <authorList>
            <person name="Sorensen T."/>
        </authorList>
    </citation>
    <scope>NUCLEOTIDE SEQUENCE [LARGE SCALE GENOMIC DNA]</scope>
    <source>
        <strain evidence="2 3">CBS 117206</strain>
    </source>
</reference>
<sequence>MHSNTLHNLKTERFGPCNQCNSAVRPSLIPLQSLFPSTVFPPPAIRSFGVAQCRPSSPGKPGKAKANPRPREWQARKQAQQAQQPKQPKQPKQPAGEQAFLASITAVVTGSPVSIPIPIHAHSHDLANHNSQQRALSFHGCESSGNQSVHQAFKAINQPLLSSP</sequence>
<organism evidence="2 3">
    <name type="scientific">Apiospora kogelbergensis</name>
    <dbReference type="NCBI Taxonomy" id="1337665"/>
    <lineage>
        <taxon>Eukaryota</taxon>
        <taxon>Fungi</taxon>
        <taxon>Dikarya</taxon>
        <taxon>Ascomycota</taxon>
        <taxon>Pezizomycotina</taxon>
        <taxon>Sordariomycetes</taxon>
        <taxon>Xylariomycetidae</taxon>
        <taxon>Amphisphaeriales</taxon>
        <taxon>Apiosporaceae</taxon>
        <taxon>Apiospora</taxon>
    </lineage>
</organism>
<evidence type="ECO:0000313" key="3">
    <source>
        <dbReference type="Proteomes" id="UP001392437"/>
    </source>
</evidence>
<dbReference type="EMBL" id="JAQQWP010000013">
    <property type="protein sequence ID" value="KAK8092488.1"/>
    <property type="molecule type" value="Genomic_DNA"/>
</dbReference>
<protein>
    <submittedName>
        <fullName evidence="2">Uncharacterized protein</fullName>
    </submittedName>
</protein>
<comment type="caution">
    <text evidence="2">The sequence shown here is derived from an EMBL/GenBank/DDBJ whole genome shotgun (WGS) entry which is preliminary data.</text>
</comment>
<dbReference type="Proteomes" id="UP001392437">
    <property type="component" value="Unassembled WGS sequence"/>
</dbReference>
<evidence type="ECO:0000313" key="2">
    <source>
        <dbReference type="EMBL" id="KAK8092488.1"/>
    </source>
</evidence>
<feature type="compositionally biased region" description="Low complexity" evidence="1">
    <location>
        <begin position="76"/>
        <end position="95"/>
    </location>
</feature>
<accession>A0AAW0Q2L9</accession>
<gene>
    <name evidence="2" type="ORF">PG999_014687</name>
</gene>
<name>A0AAW0Q2L9_9PEZI</name>
<evidence type="ECO:0000256" key="1">
    <source>
        <dbReference type="SAM" id="MobiDB-lite"/>
    </source>
</evidence>
<dbReference type="AlphaFoldDB" id="A0AAW0Q2L9"/>